<keyword evidence="1" id="KW-0378">Hydrolase</keyword>
<feature type="domain" description="Glycoside hydrolase family 42 N-terminal" evidence="4">
    <location>
        <begin position="25"/>
        <end position="247"/>
    </location>
</feature>
<dbReference type="Pfam" id="PF02449">
    <property type="entry name" value="Glyco_hydro_42"/>
    <property type="match status" value="1"/>
</dbReference>
<evidence type="ECO:0000313" key="5">
    <source>
        <dbReference type="EMBL" id="MBP2437224.1"/>
    </source>
</evidence>
<dbReference type="Gene3D" id="3.20.20.80">
    <property type="entry name" value="Glycosidases"/>
    <property type="match status" value="1"/>
</dbReference>
<proteinExistence type="predicted"/>
<protein>
    <submittedName>
        <fullName evidence="5">Beta-galactosidase GanA</fullName>
    </submittedName>
</protein>
<sequence>MSPTPHVPGTFSALSADIGIGVGGDYNPEQWPRETWREDVDLMREAGVNLVTVGVFSWAMIEPEPGRREFAWLDEVLELLHDGGIAVDLATTTASPPPWLGVRYPETLPVDREGVRLVPGSRNQFSPSSRVYREHALSITRDLATRYAHHPAVRMGHIGNEYGQIDYGDEAAREFRTWLREKYGTIAALNDAWGTAFWSQRYADFGEILPPRRMPYLVNPTQSLDFRRFSSDQMLVCYLEQRDAIQRAGAERFHSAMLPHAGADSDVFRGVVRQGHDLRALREVVGTPVATRAPTLLLCARRTVALSGHRPMERSSPRTAMRRPTIPCSR</sequence>
<reference evidence="5 6" key="1">
    <citation type="submission" date="2021-03" db="EMBL/GenBank/DDBJ databases">
        <title>Sequencing the genomes of 1000 actinobacteria strains.</title>
        <authorList>
            <person name="Klenk H.-P."/>
        </authorList>
    </citation>
    <scope>NUCLEOTIDE SEQUENCE [LARGE SCALE GENOMIC DNA]</scope>
    <source>
        <strain evidence="5 6">DSM 24221</strain>
    </source>
</reference>
<dbReference type="PANTHER" id="PTHR36447:SF1">
    <property type="entry name" value="BETA-GALACTOSIDASE GANA"/>
    <property type="match status" value="1"/>
</dbReference>
<name>A0ABS4ZIW9_9MICO</name>
<dbReference type="PANTHER" id="PTHR36447">
    <property type="entry name" value="BETA-GALACTOSIDASE GANA"/>
    <property type="match status" value="1"/>
</dbReference>
<organism evidence="5 6">
    <name type="scientific">Microbacterium amylolyticum</name>
    <dbReference type="NCBI Taxonomy" id="936337"/>
    <lineage>
        <taxon>Bacteria</taxon>
        <taxon>Bacillati</taxon>
        <taxon>Actinomycetota</taxon>
        <taxon>Actinomycetes</taxon>
        <taxon>Micrococcales</taxon>
        <taxon>Microbacteriaceae</taxon>
        <taxon>Microbacterium</taxon>
    </lineage>
</organism>
<evidence type="ECO:0000259" key="4">
    <source>
        <dbReference type="Pfam" id="PF02449"/>
    </source>
</evidence>
<evidence type="ECO:0000256" key="2">
    <source>
        <dbReference type="ARBA" id="ARBA00023295"/>
    </source>
</evidence>
<dbReference type="InterPro" id="IPR017853">
    <property type="entry name" value="GH"/>
</dbReference>
<dbReference type="EMBL" id="JAGIOL010000001">
    <property type="protein sequence ID" value="MBP2437224.1"/>
    <property type="molecule type" value="Genomic_DNA"/>
</dbReference>
<dbReference type="InterPro" id="IPR003476">
    <property type="entry name" value="Glyco_hydro_42"/>
</dbReference>
<keyword evidence="2" id="KW-0326">Glycosidase</keyword>
<dbReference type="InterPro" id="IPR013529">
    <property type="entry name" value="Glyco_hydro_42_N"/>
</dbReference>
<feature type="region of interest" description="Disordered" evidence="3">
    <location>
        <begin position="308"/>
        <end position="330"/>
    </location>
</feature>
<evidence type="ECO:0000313" key="6">
    <source>
        <dbReference type="Proteomes" id="UP001519362"/>
    </source>
</evidence>
<dbReference type="SUPFAM" id="SSF51445">
    <property type="entry name" value="(Trans)glycosidases"/>
    <property type="match status" value="1"/>
</dbReference>
<keyword evidence="6" id="KW-1185">Reference proteome</keyword>
<gene>
    <name evidence="5" type="ORF">JOF34_001810</name>
</gene>
<dbReference type="Proteomes" id="UP001519362">
    <property type="component" value="Unassembled WGS sequence"/>
</dbReference>
<evidence type="ECO:0000256" key="1">
    <source>
        <dbReference type="ARBA" id="ARBA00022801"/>
    </source>
</evidence>
<comment type="caution">
    <text evidence="5">The sequence shown here is derived from an EMBL/GenBank/DDBJ whole genome shotgun (WGS) entry which is preliminary data.</text>
</comment>
<evidence type="ECO:0000256" key="3">
    <source>
        <dbReference type="SAM" id="MobiDB-lite"/>
    </source>
</evidence>
<accession>A0ABS4ZIW9</accession>